<dbReference type="EMBL" id="FR695868">
    <property type="protein sequence ID" value="CBX28279.1"/>
    <property type="molecule type" value="Genomic_DNA"/>
</dbReference>
<accession>E1YCI5</accession>
<protein>
    <recommendedName>
        <fullName evidence="2">IrrE N-terminal-like domain-containing protein</fullName>
    </recommendedName>
</protein>
<dbReference type="AlphaFoldDB" id="E1YCI5"/>
<organism evidence="1">
    <name type="scientific">uncultured Desulfobacterium sp</name>
    <dbReference type="NCBI Taxonomy" id="201089"/>
    <lineage>
        <taxon>Bacteria</taxon>
        <taxon>Pseudomonadati</taxon>
        <taxon>Thermodesulfobacteriota</taxon>
        <taxon>Desulfobacteria</taxon>
        <taxon>Desulfobacterales</taxon>
        <taxon>Desulfobacteriaceae</taxon>
        <taxon>Desulfobacterium</taxon>
        <taxon>environmental samples</taxon>
    </lineage>
</organism>
<dbReference type="Gene3D" id="1.10.10.2910">
    <property type="match status" value="1"/>
</dbReference>
<evidence type="ECO:0000313" key="1">
    <source>
        <dbReference type="EMBL" id="CBX28279.1"/>
    </source>
</evidence>
<evidence type="ECO:0008006" key="2">
    <source>
        <dbReference type="Google" id="ProtNLM"/>
    </source>
</evidence>
<proteinExistence type="predicted"/>
<reference evidence="1" key="1">
    <citation type="journal article" date="2011" name="Environ. Microbiol.">
        <title>Genomic insights into the metabolic potential of the polycyclic aromatic hydrocarbon degrading sulfate-reducing Deltaproteobacterium N47.</title>
        <authorList>
            <person name="Bergmann F."/>
            <person name="Selesi D."/>
            <person name="Weinmaier T."/>
            <person name="Tischler P."/>
            <person name="Rattei T."/>
            <person name="Meckenstock R.U."/>
        </authorList>
    </citation>
    <scope>NUCLEOTIDE SEQUENCE</scope>
</reference>
<name>E1YCI5_9BACT</name>
<sequence>MNNTELDSAEDIAKYARQLLRAADVGDRLPTPQEDILNCAKLVLSGGIDIDDYKESFWGMASSSLISGLEKILGILDVREKTIIISPDVTESKKPFITFHEVSHDMLPWQVETYKYFEDNYETLRPDIARQFEKEANYGSVQLLFQCDRFEKEAREFDLSLRTGIKLKQDYGASFHSTFWNYVATHSKSCALFVMQQCKYSELYKGNMEQPYELLYPVASKKFINEFNGTCIDNKYYSDHPFTQIMNKPIVGVADIYDGEILLKNKNGERVDANFEAWTNSYNLFVLIWKKSRFYLYRKRIVFDSET</sequence>
<gene>
    <name evidence="1" type="ORF">N47_G36030</name>
</gene>